<dbReference type="InterPro" id="IPR000073">
    <property type="entry name" value="AB_hydrolase_1"/>
</dbReference>
<sequence>MNPSDPASFHHNIELLSTGRRYHFIDEKPVNYDAITTQTLFCIHGFPDCWFGWRFQIGPWVKQGYRVIVPDMLGYGGTDKPKEAIQYSPKRLSDDLAALLDAVQIRKAVIIGHDWGALIAGRFALWHPDRVFSWCRLPVPFTAPSKQYTPLERVVEHAPNLGYQLYFADDRFTKEIEASLTILLPLMHRTPNGGLNFTMPGALRPIVTREKEVDVDSKCILSPKVREREREYYLGQLRQMHGPLSYYRTSKIRFDEEKAANLSSSLHPDLSVLFIWGTRDPTSKALMAQKGQVAKLDEVAIEEKGHWLMVEAREMVTESVMKWLAKLTLVPQTRARM</sequence>
<dbReference type="InParanoid" id="A0A165S258"/>
<protein>
    <submittedName>
        <fullName evidence="4">Alpha/beta-hydrolase</fullName>
    </submittedName>
</protein>
<evidence type="ECO:0000259" key="3">
    <source>
        <dbReference type="Pfam" id="PF00561"/>
    </source>
</evidence>
<dbReference type="OrthoDB" id="284184at2759"/>
<organism evidence="4 5">
    <name type="scientific">Neolentinus lepideus HHB14362 ss-1</name>
    <dbReference type="NCBI Taxonomy" id="1314782"/>
    <lineage>
        <taxon>Eukaryota</taxon>
        <taxon>Fungi</taxon>
        <taxon>Dikarya</taxon>
        <taxon>Basidiomycota</taxon>
        <taxon>Agaricomycotina</taxon>
        <taxon>Agaricomycetes</taxon>
        <taxon>Gloeophyllales</taxon>
        <taxon>Gloeophyllaceae</taxon>
        <taxon>Neolentinus</taxon>
    </lineage>
</organism>
<evidence type="ECO:0000256" key="1">
    <source>
        <dbReference type="ARBA" id="ARBA00022801"/>
    </source>
</evidence>
<evidence type="ECO:0000313" key="5">
    <source>
        <dbReference type="Proteomes" id="UP000076761"/>
    </source>
</evidence>
<dbReference type="EMBL" id="KV425577">
    <property type="protein sequence ID" value="KZT24573.1"/>
    <property type="molecule type" value="Genomic_DNA"/>
</dbReference>
<dbReference type="PRINTS" id="PR00412">
    <property type="entry name" value="EPOXHYDRLASE"/>
</dbReference>
<dbReference type="InterPro" id="IPR029058">
    <property type="entry name" value="AB_hydrolase_fold"/>
</dbReference>
<proteinExistence type="inferred from homology"/>
<dbReference type="AlphaFoldDB" id="A0A165S258"/>
<dbReference type="PANTHER" id="PTHR43329">
    <property type="entry name" value="EPOXIDE HYDROLASE"/>
    <property type="match status" value="1"/>
</dbReference>
<dbReference type="SUPFAM" id="SSF53474">
    <property type="entry name" value="alpha/beta-Hydrolases"/>
    <property type="match status" value="1"/>
</dbReference>
<dbReference type="PRINTS" id="PR00111">
    <property type="entry name" value="ABHYDROLASE"/>
</dbReference>
<gene>
    <name evidence="4" type="ORF">NEOLEDRAFT_1067280</name>
</gene>
<dbReference type="InterPro" id="IPR000639">
    <property type="entry name" value="Epox_hydrolase-like"/>
</dbReference>
<dbReference type="GO" id="GO:0016787">
    <property type="term" value="F:hydrolase activity"/>
    <property type="evidence" value="ECO:0007669"/>
    <property type="project" value="UniProtKB-KW"/>
</dbReference>
<keyword evidence="1 4" id="KW-0378">Hydrolase</keyword>
<evidence type="ECO:0000256" key="2">
    <source>
        <dbReference type="ARBA" id="ARBA00038334"/>
    </source>
</evidence>
<reference evidence="4 5" key="1">
    <citation type="journal article" date="2016" name="Mol. Biol. Evol.">
        <title>Comparative Genomics of Early-Diverging Mushroom-Forming Fungi Provides Insights into the Origins of Lignocellulose Decay Capabilities.</title>
        <authorList>
            <person name="Nagy L.G."/>
            <person name="Riley R."/>
            <person name="Tritt A."/>
            <person name="Adam C."/>
            <person name="Daum C."/>
            <person name="Floudas D."/>
            <person name="Sun H."/>
            <person name="Yadav J.S."/>
            <person name="Pangilinan J."/>
            <person name="Larsson K.H."/>
            <person name="Matsuura K."/>
            <person name="Barry K."/>
            <person name="Labutti K."/>
            <person name="Kuo R."/>
            <person name="Ohm R.A."/>
            <person name="Bhattacharya S.S."/>
            <person name="Shirouzu T."/>
            <person name="Yoshinaga Y."/>
            <person name="Martin F.M."/>
            <person name="Grigoriev I.V."/>
            <person name="Hibbett D.S."/>
        </authorList>
    </citation>
    <scope>NUCLEOTIDE SEQUENCE [LARGE SCALE GENOMIC DNA]</scope>
    <source>
        <strain evidence="4 5">HHB14362 ss-1</strain>
    </source>
</reference>
<feature type="domain" description="AB hydrolase-1" evidence="3">
    <location>
        <begin position="39"/>
        <end position="131"/>
    </location>
</feature>
<name>A0A165S258_9AGAM</name>
<dbReference type="Pfam" id="PF00561">
    <property type="entry name" value="Abhydrolase_1"/>
    <property type="match status" value="1"/>
</dbReference>
<dbReference type="STRING" id="1314782.A0A165S258"/>
<evidence type="ECO:0000313" key="4">
    <source>
        <dbReference type="EMBL" id="KZT24573.1"/>
    </source>
</evidence>
<dbReference type="Proteomes" id="UP000076761">
    <property type="component" value="Unassembled WGS sequence"/>
</dbReference>
<dbReference type="Gene3D" id="3.40.50.1820">
    <property type="entry name" value="alpha/beta hydrolase"/>
    <property type="match status" value="1"/>
</dbReference>
<keyword evidence="5" id="KW-1185">Reference proteome</keyword>
<comment type="similarity">
    <text evidence="2">Belongs to the AB hydrolase superfamily. Epoxide hydrolase family.</text>
</comment>
<accession>A0A165S258</accession>